<name>A0A142IIV6_9CAUD</name>
<dbReference type="Proteomes" id="UP000223976">
    <property type="component" value="Segment"/>
</dbReference>
<dbReference type="EMBL" id="KU726251">
    <property type="protein sequence ID" value="AMR59894.1"/>
    <property type="molecule type" value="Genomic_DNA"/>
</dbReference>
<organism evidence="2 3">
    <name type="scientific">Enterobacteria phage SEGD1</name>
    <dbReference type="NCBI Taxonomy" id="1805456"/>
    <lineage>
        <taxon>Viruses</taxon>
        <taxon>Duplodnaviria</taxon>
        <taxon>Heunggongvirae</taxon>
        <taxon>Uroviricota</taxon>
        <taxon>Caudoviricetes</taxon>
        <taxon>Chimalliviridae</taxon>
        <taxon>Seoulvirus</taxon>
        <taxon>Seoulvirus SPN3US</taxon>
    </lineage>
</organism>
<gene>
    <name evidence="2" type="ORF">SEGD1_247</name>
</gene>
<proteinExistence type="predicted"/>
<reference evidence="2 3" key="1">
    <citation type="submission" date="2016-02" db="EMBL/GenBank/DDBJ databases">
        <title>Complete genome sequence of a polyvalent bacteriophage, SEGD1, simultaneously inhibiting both Salmonella enterica and Escherichia coli O157:H7.</title>
        <authorList>
            <person name="Fan J."/>
            <person name="Ma J."/>
        </authorList>
    </citation>
    <scope>NUCLEOTIDE SEQUENCE [LARGE SCALE GENOMIC DNA]</scope>
</reference>
<evidence type="ECO:0000313" key="3">
    <source>
        <dbReference type="Proteomes" id="UP000223976"/>
    </source>
</evidence>
<evidence type="ECO:0000313" key="2">
    <source>
        <dbReference type="EMBL" id="AMR59894.1"/>
    </source>
</evidence>
<sequence>MGILDTLKQQHGIPVGRNSTNPETEGYSPQQRMNFVVLGNAVELATEIIHGLLKGSNGLSDRMGDQRLLKRDIADMVGARITGRIQDSISTKNGGQA</sequence>
<protein>
    <submittedName>
        <fullName evidence="2">Uncharacterized protein</fullName>
    </submittedName>
</protein>
<accession>A0A142IIV6</accession>
<evidence type="ECO:0000256" key="1">
    <source>
        <dbReference type="SAM" id="MobiDB-lite"/>
    </source>
</evidence>
<feature type="compositionally biased region" description="Polar residues" evidence="1">
    <location>
        <begin position="17"/>
        <end position="29"/>
    </location>
</feature>
<feature type="region of interest" description="Disordered" evidence="1">
    <location>
        <begin position="1"/>
        <end position="29"/>
    </location>
</feature>